<comment type="caution">
    <text evidence="1">The sequence shown here is derived from an EMBL/GenBank/DDBJ whole genome shotgun (WGS) entry which is preliminary data.</text>
</comment>
<proteinExistence type="predicted"/>
<keyword evidence="2" id="KW-1185">Reference proteome</keyword>
<dbReference type="EMBL" id="CAJVPK010000354">
    <property type="protein sequence ID" value="CAG8498722.1"/>
    <property type="molecule type" value="Genomic_DNA"/>
</dbReference>
<organism evidence="1 2">
    <name type="scientific">Diversispora eburnea</name>
    <dbReference type="NCBI Taxonomy" id="1213867"/>
    <lineage>
        <taxon>Eukaryota</taxon>
        <taxon>Fungi</taxon>
        <taxon>Fungi incertae sedis</taxon>
        <taxon>Mucoromycota</taxon>
        <taxon>Glomeromycotina</taxon>
        <taxon>Glomeromycetes</taxon>
        <taxon>Diversisporales</taxon>
        <taxon>Diversisporaceae</taxon>
        <taxon>Diversispora</taxon>
    </lineage>
</organism>
<protein>
    <submittedName>
        <fullName evidence="1">1300_t:CDS:1</fullName>
    </submittedName>
</protein>
<dbReference type="Proteomes" id="UP000789706">
    <property type="component" value="Unassembled WGS sequence"/>
</dbReference>
<name>A0A9N8ZK41_9GLOM</name>
<dbReference type="AlphaFoldDB" id="A0A9N8ZK41"/>
<sequence>MKEFDFECVATLSCLKASFTKESQKPSQKKSSNSMCSRLVLAVEFYAAINTTSEKQTFTNSTNISSDKIYSAVVYETIISQMVSKMVVENSVGHLKLLYSSIHFYNNFETIQLKVFESSPKPLILPSPYKPYATSYEGRSNLSTPSVSSAVNSTELSKYPSSPLSKNFQRKPNLIVKKESAIEKIVTTTIFQ</sequence>
<evidence type="ECO:0000313" key="2">
    <source>
        <dbReference type="Proteomes" id="UP000789706"/>
    </source>
</evidence>
<gene>
    <name evidence="1" type="ORF">DEBURN_LOCUS4561</name>
</gene>
<evidence type="ECO:0000313" key="1">
    <source>
        <dbReference type="EMBL" id="CAG8498722.1"/>
    </source>
</evidence>
<reference evidence="1" key="1">
    <citation type="submission" date="2021-06" db="EMBL/GenBank/DDBJ databases">
        <authorList>
            <person name="Kallberg Y."/>
            <person name="Tangrot J."/>
            <person name="Rosling A."/>
        </authorList>
    </citation>
    <scope>NUCLEOTIDE SEQUENCE</scope>
    <source>
        <strain evidence="1">AZ414A</strain>
    </source>
</reference>
<accession>A0A9N8ZK41</accession>